<proteinExistence type="predicted"/>
<evidence type="ECO:0000256" key="1">
    <source>
        <dbReference type="SAM" id="SignalP"/>
    </source>
</evidence>
<dbReference type="AlphaFoldDB" id="A0A4Z0QBH4"/>
<protein>
    <recommendedName>
        <fullName evidence="4">Outer membrane protein beta-barrel domain-containing protein</fullName>
    </recommendedName>
</protein>
<dbReference type="RefSeq" id="WP_135396320.1">
    <property type="nucleotide sequence ID" value="NZ_SRMB01000003.1"/>
</dbReference>
<keyword evidence="1" id="KW-0732">Signal</keyword>
<keyword evidence="3" id="KW-1185">Reference proteome</keyword>
<dbReference type="Proteomes" id="UP000298471">
    <property type="component" value="Unassembled WGS sequence"/>
</dbReference>
<sequence length="203" mass="21748">MKKVVLLAGLLTATSSGVFAQTEQGSVMLGSTLSQLSFAKSQDGVTKYFSGALAPNAGLFVVDRLAVGAQLLLAYESQKTEYSGFGAKVRSFEYGIAPFARYYFLNAPKHKFFGQAAYGITGYTTKYISDDEFGFDRKAKGSFGSGRASVGYDYFIVPAVALEVQPYFERTGRGQLANSVAHSWGLSVGFQIFLPKGDAAAGQ</sequence>
<gene>
    <name evidence="2" type="ORF">E5K02_16580</name>
</gene>
<name>A0A4Z0QBH4_9BACT</name>
<accession>A0A4Z0QBH4</accession>
<organism evidence="2 3">
    <name type="scientific">Hymenobacter metallicola</name>
    <dbReference type="NCBI Taxonomy" id="2563114"/>
    <lineage>
        <taxon>Bacteria</taxon>
        <taxon>Pseudomonadati</taxon>
        <taxon>Bacteroidota</taxon>
        <taxon>Cytophagia</taxon>
        <taxon>Cytophagales</taxon>
        <taxon>Hymenobacteraceae</taxon>
        <taxon>Hymenobacter</taxon>
    </lineage>
</organism>
<evidence type="ECO:0000313" key="3">
    <source>
        <dbReference type="Proteomes" id="UP000298471"/>
    </source>
</evidence>
<dbReference type="OrthoDB" id="945117at2"/>
<feature type="signal peptide" evidence="1">
    <location>
        <begin position="1"/>
        <end position="20"/>
    </location>
</feature>
<dbReference type="EMBL" id="SRMB01000003">
    <property type="protein sequence ID" value="TGE26411.1"/>
    <property type="molecule type" value="Genomic_DNA"/>
</dbReference>
<evidence type="ECO:0008006" key="4">
    <source>
        <dbReference type="Google" id="ProtNLM"/>
    </source>
</evidence>
<feature type="chain" id="PRO_5021324855" description="Outer membrane protein beta-barrel domain-containing protein" evidence="1">
    <location>
        <begin position="21"/>
        <end position="203"/>
    </location>
</feature>
<comment type="caution">
    <text evidence="2">The sequence shown here is derived from an EMBL/GenBank/DDBJ whole genome shotgun (WGS) entry which is preliminary data.</text>
</comment>
<reference evidence="2 3" key="1">
    <citation type="submission" date="2019-04" db="EMBL/GenBank/DDBJ databases">
        <authorList>
            <person name="Feng G."/>
            <person name="Zhang J."/>
            <person name="Zhu H."/>
        </authorList>
    </citation>
    <scope>NUCLEOTIDE SEQUENCE [LARGE SCALE GENOMIC DNA]</scope>
    <source>
        <strain evidence="2 3">9PBR-1</strain>
    </source>
</reference>
<evidence type="ECO:0000313" key="2">
    <source>
        <dbReference type="EMBL" id="TGE26411.1"/>
    </source>
</evidence>